<evidence type="ECO:0000256" key="18">
    <source>
        <dbReference type="ARBA" id="ARBA00030800"/>
    </source>
</evidence>
<comment type="function">
    <text evidence="17">Member of the two-component regulatory system NreB/NreC involved in the control of dissimilatory nitrate/nitrite reduction in response to oxygen. NreB functions as a direct oxygen sensor histidine kinase which is autophosphorylated, in the absence of oxygen, probably at the conserved histidine residue, and transfers its phosphate group probably to a conserved aspartate residue of NreC. NreB/NreC activates the expression of the nitrate (narGHJI) and nitrite (nir) reductase operons, as well as the putative nitrate transporter gene narT.</text>
</comment>
<evidence type="ECO:0000256" key="2">
    <source>
        <dbReference type="ARBA" id="ARBA00001966"/>
    </source>
</evidence>
<keyword evidence="6" id="KW-0004">4Fe-4S</keyword>
<protein>
    <recommendedName>
        <fullName evidence="5">Oxygen sensor histidine kinase NreB</fullName>
        <ecNumber evidence="4">2.7.13.3</ecNumber>
    </recommendedName>
    <alternativeName>
        <fullName evidence="18">Nitrogen regulation protein B</fullName>
    </alternativeName>
</protein>
<comment type="catalytic activity">
    <reaction evidence="1">
        <text>ATP + protein L-histidine = ADP + protein N-phospho-L-histidine.</text>
        <dbReference type="EC" id="2.7.13.3"/>
    </reaction>
</comment>
<evidence type="ECO:0000256" key="6">
    <source>
        <dbReference type="ARBA" id="ARBA00022485"/>
    </source>
</evidence>
<keyword evidence="13" id="KW-0067">ATP-binding</keyword>
<evidence type="ECO:0000256" key="4">
    <source>
        <dbReference type="ARBA" id="ARBA00012438"/>
    </source>
</evidence>
<dbReference type="CDD" id="cd16917">
    <property type="entry name" value="HATPase_UhpB-NarQ-NarX-like"/>
    <property type="match status" value="1"/>
</dbReference>
<dbReference type="GO" id="GO:0016020">
    <property type="term" value="C:membrane"/>
    <property type="evidence" value="ECO:0007669"/>
    <property type="project" value="InterPro"/>
</dbReference>
<evidence type="ECO:0000256" key="19">
    <source>
        <dbReference type="SAM" id="Phobius"/>
    </source>
</evidence>
<sequence length="278" mass="30775">MVKLPIMSKELIALLLITPILLLLAGGIVTFVIRDQRRRMRQQLELQKMREDGQQQALEAALLAQEEERQRIAADLHDGVGTTLAIAKMHLHSLGDPARTKEATDLLDQVITEVRRISRNLLPAALQKFGLPFALDALARTVPPDAQTKVFIEQEGTPRRLDPALELIVYRIAQELLGNGLKHAQADTLRIAVNFQEQQLSLHYSDDGIGFNPIANESVPAPGTRTGLGLTNLRSRVAVLRGTLHHESAPGDGTRVWITLPIPYLVNDQANINAHIHE</sequence>
<evidence type="ECO:0000256" key="12">
    <source>
        <dbReference type="ARBA" id="ARBA00022777"/>
    </source>
</evidence>
<feature type="domain" description="Histidine kinase" evidence="20">
    <location>
        <begin position="71"/>
        <end position="264"/>
    </location>
</feature>
<name>A0A7H0GW82_9BACT</name>
<dbReference type="PRINTS" id="PR00344">
    <property type="entry name" value="BCTRLSENSOR"/>
</dbReference>
<evidence type="ECO:0000256" key="17">
    <source>
        <dbReference type="ARBA" id="ARBA00024827"/>
    </source>
</evidence>
<dbReference type="Gene3D" id="1.20.5.1930">
    <property type="match status" value="1"/>
</dbReference>
<dbReference type="EC" id="2.7.13.3" evidence="4"/>
<dbReference type="InterPro" id="IPR050482">
    <property type="entry name" value="Sensor_HK_TwoCompSys"/>
</dbReference>
<evidence type="ECO:0000256" key="13">
    <source>
        <dbReference type="ARBA" id="ARBA00022840"/>
    </source>
</evidence>
<evidence type="ECO:0000256" key="10">
    <source>
        <dbReference type="ARBA" id="ARBA00022723"/>
    </source>
</evidence>
<dbReference type="PANTHER" id="PTHR24421">
    <property type="entry name" value="NITRATE/NITRITE SENSOR PROTEIN NARX-RELATED"/>
    <property type="match status" value="1"/>
</dbReference>
<dbReference type="InterPro" id="IPR003594">
    <property type="entry name" value="HATPase_dom"/>
</dbReference>
<dbReference type="KEGG" id="hqi:H9L05_01870"/>
<dbReference type="Proteomes" id="UP000516093">
    <property type="component" value="Chromosome"/>
</dbReference>
<keyword evidence="9" id="KW-0808">Transferase</keyword>
<dbReference type="SUPFAM" id="SSF55874">
    <property type="entry name" value="ATPase domain of HSP90 chaperone/DNA topoisomerase II/histidine kinase"/>
    <property type="match status" value="1"/>
</dbReference>
<dbReference type="InterPro" id="IPR011712">
    <property type="entry name" value="Sig_transdc_His_kin_sub3_dim/P"/>
</dbReference>
<dbReference type="EMBL" id="CP060784">
    <property type="protein sequence ID" value="QNP52548.1"/>
    <property type="molecule type" value="Genomic_DNA"/>
</dbReference>
<keyword evidence="10" id="KW-0479">Metal-binding</keyword>
<dbReference type="GO" id="GO:0046872">
    <property type="term" value="F:metal ion binding"/>
    <property type="evidence" value="ECO:0007669"/>
    <property type="project" value="UniProtKB-KW"/>
</dbReference>
<evidence type="ECO:0000256" key="11">
    <source>
        <dbReference type="ARBA" id="ARBA00022741"/>
    </source>
</evidence>
<dbReference type="AlphaFoldDB" id="A0A7H0GW82"/>
<dbReference type="InterPro" id="IPR005467">
    <property type="entry name" value="His_kinase_dom"/>
</dbReference>
<evidence type="ECO:0000313" key="22">
    <source>
        <dbReference type="Proteomes" id="UP000516093"/>
    </source>
</evidence>
<keyword evidence="16" id="KW-0411">Iron-sulfur</keyword>
<keyword evidence="14" id="KW-0408">Iron</keyword>
<dbReference type="InterPro" id="IPR036890">
    <property type="entry name" value="HATPase_C_sf"/>
</dbReference>
<gene>
    <name evidence="21" type="ORF">H9L05_01870</name>
</gene>
<evidence type="ECO:0000256" key="5">
    <source>
        <dbReference type="ARBA" id="ARBA00017322"/>
    </source>
</evidence>
<evidence type="ECO:0000313" key="21">
    <source>
        <dbReference type="EMBL" id="QNP52548.1"/>
    </source>
</evidence>
<proteinExistence type="predicted"/>
<keyword evidence="12 21" id="KW-0418">Kinase</keyword>
<evidence type="ECO:0000256" key="9">
    <source>
        <dbReference type="ARBA" id="ARBA00022679"/>
    </source>
</evidence>
<keyword evidence="19" id="KW-0472">Membrane</keyword>
<dbReference type="InterPro" id="IPR004358">
    <property type="entry name" value="Sig_transdc_His_kin-like_C"/>
</dbReference>
<feature type="transmembrane region" description="Helical" evidence="19">
    <location>
        <begin position="12"/>
        <end position="33"/>
    </location>
</feature>
<evidence type="ECO:0000256" key="1">
    <source>
        <dbReference type="ARBA" id="ARBA00000085"/>
    </source>
</evidence>
<dbReference type="PROSITE" id="PS50109">
    <property type="entry name" value="HIS_KIN"/>
    <property type="match status" value="1"/>
</dbReference>
<dbReference type="GO" id="GO:0000155">
    <property type="term" value="F:phosphorelay sensor kinase activity"/>
    <property type="evidence" value="ECO:0007669"/>
    <property type="project" value="InterPro"/>
</dbReference>
<keyword evidence="15" id="KW-0902">Two-component regulatory system</keyword>
<keyword evidence="19" id="KW-1133">Transmembrane helix</keyword>
<evidence type="ECO:0000256" key="7">
    <source>
        <dbReference type="ARBA" id="ARBA00022490"/>
    </source>
</evidence>
<dbReference type="Pfam" id="PF07730">
    <property type="entry name" value="HisKA_3"/>
    <property type="match status" value="1"/>
</dbReference>
<keyword evidence="7" id="KW-0963">Cytoplasm</keyword>
<evidence type="ECO:0000256" key="8">
    <source>
        <dbReference type="ARBA" id="ARBA00022553"/>
    </source>
</evidence>
<evidence type="ECO:0000256" key="15">
    <source>
        <dbReference type="ARBA" id="ARBA00023012"/>
    </source>
</evidence>
<comment type="cofactor">
    <cofactor evidence="2">
        <name>[4Fe-4S] cluster</name>
        <dbReference type="ChEBI" id="CHEBI:49883"/>
    </cofactor>
</comment>
<dbReference type="Pfam" id="PF02518">
    <property type="entry name" value="HATPase_c"/>
    <property type="match status" value="1"/>
</dbReference>
<comment type="subcellular location">
    <subcellularLocation>
        <location evidence="3">Cytoplasm</location>
    </subcellularLocation>
</comment>
<keyword evidence="8" id="KW-0597">Phosphoprotein</keyword>
<dbReference type="GO" id="GO:0051539">
    <property type="term" value="F:4 iron, 4 sulfur cluster binding"/>
    <property type="evidence" value="ECO:0007669"/>
    <property type="project" value="UniProtKB-KW"/>
</dbReference>
<dbReference type="Gene3D" id="3.30.565.10">
    <property type="entry name" value="Histidine kinase-like ATPase, C-terminal domain"/>
    <property type="match status" value="1"/>
</dbReference>
<dbReference type="SMART" id="SM00387">
    <property type="entry name" value="HATPase_c"/>
    <property type="match status" value="1"/>
</dbReference>
<evidence type="ECO:0000259" key="20">
    <source>
        <dbReference type="PROSITE" id="PS50109"/>
    </source>
</evidence>
<organism evidence="21 22">
    <name type="scientific">Hymenobacter qilianensis</name>
    <dbReference type="NCBI Taxonomy" id="1385715"/>
    <lineage>
        <taxon>Bacteria</taxon>
        <taxon>Pseudomonadati</taxon>
        <taxon>Bacteroidota</taxon>
        <taxon>Cytophagia</taxon>
        <taxon>Cytophagales</taxon>
        <taxon>Hymenobacteraceae</taxon>
        <taxon>Hymenobacter</taxon>
    </lineage>
</organism>
<keyword evidence="11" id="KW-0547">Nucleotide-binding</keyword>
<dbReference type="GO" id="GO:0005737">
    <property type="term" value="C:cytoplasm"/>
    <property type="evidence" value="ECO:0007669"/>
    <property type="project" value="UniProtKB-SubCell"/>
</dbReference>
<evidence type="ECO:0000256" key="16">
    <source>
        <dbReference type="ARBA" id="ARBA00023014"/>
    </source>
</evidence>
<dbReference type="GO" id="GO:0046983">
    <property type="term" value="F:protein dimerization activity"/>
    <property type="evidence" value="ECO:0007669"/>
    <property type="project" value="InterPro"/>
</dbReference>
<evidence type="ECO:0000256" key="3">
    <source>
        <dbReference type="ARBA" id="ARBA00004496"/>
    </source>
</evidence>
<dbReference type="PANTHER" id="PTHR24421:SF10">
    <property type="entry name" value="NITRATE_NITRITE SENSOR PROTEIN NARQ"/>
    <property type="match status" value="1"/>
</dbReference>
<evidence type="ECO:0000256" key="14">
    <source>
        <dbReference type="ARBA" id="ARBA00023004"/>
    </source>
</evidence>
<accession>A0A7H0GW82</accession>
<reference evidence="21 22" key="1">
    <citation type="submission" date="2020-08" db="EMBL/GenBank/DDBJ databases">
        <title>Genome sequence of Hymenobacter qilianensis JCM 19763T.</title>
        <authorList>
            <person name="Hyun D.-W."/>
            <person name="Bae J.-W."/>
        </authorList>
    </citation>
    <scope>NUCLEOTIDE SEQUENCE [LARGE SCALE GENOMIC DNA]</scope>
    <source>
        <strain evidence="21 22">JCM 19763</strain>
    </source>
</reference>
<keyword evidence="22" id="KW-1185">Reference proteome</keyword>
<keyword evidence="19" id="KW-0812">Transmembrane</keyword>
<dbReference type="GO" id="GO:0005524">
    <property type="term" value="F:ATP binding"/>
    <property type="evidence" value="ECO:0007669"/>
    <property type="project" value="UniProtKB-KW"/>
</dbReference>